<keyword evidence="1" id="KW-0732">Signal</keyword>
<dbReference type="EMBL" id="QTTN01000003">
    <property type="protein sequence ID" value="REE92915.1"/>
    <property type="molecule type" value="Genomic_DNA"/>
</dbReference>
<organism evidence="3 4">
    <name type="scientific">Paenibacillus taihuensis</name>
    <dbReference type="NCBI Taxonomy" id="1156355"/>
    <lineage>
        <taxon>Bacteria</taxon>
        <taxon>Bacillati</taxon>
        <taxon>Bacillota</taxon>
        <taxon>Bacilli</taxon>
        <taxon>Bacillales</taxon>
        <taxon>Paenibacillaceae</taxon>
        <taxon>Paenibacillus</taxon>
    </lineage>
</organism>
<dbReference type="Pfam" id="PF00395">
    <property type="entry name" value="SLH"/>
    <property type="match status" value="3"/>
</dbReference>
<protein>
    <submittedName>
        <fullName evidence="3">2',3'-cyclic-nucleotide 2'-phosphodiesterase/3'-nucleotidase/5'-nucleotidase</fullName>
    </submittedName>
</protein>
<proteinExistence type="predicted"/>
<keyword evidence="4" id="KW-1185">Reference proteome</keyword>
<dbReference type="Proteomes" id="UP000256304">
    <property type="component" value="Unassembled WGS sequence"/>
</dbReference>
<name>A0A3D9SLY7_9BACL</name>
<dbReference type="InterPro" id="IPR001119">
    <property type="entry name" value="SLH_dom"/>
</dbReference>
<dbReference type="PROSITE" id="PS51272">
    <property type="entry name" value="SLH"/>
    <property type="match status" value="3"/>
</dbReference>
<feature type="domain" description="SLH" evidence="2">
    <location>
        <begin position="334"/>
        <end position="397"/>
    </location>
</feature>
<feature type="chain" id="PRO_5017622780" evidence="1">
    <location>
        <begin position="31"/>
        <end position="516"/>
    </location>
</feature>
<dbReference type="PANTHER" id="PTHR43308">
    <property type="entry name" value="OUTER MEMBRANE PROTEIN ALPHA-RELATED"/>
    <property type="match status" value="1"/>
</dbReference>
<feature type="domain" description="SLH" evidence="2">
    <location>
        <begin position="398"/>
        <end position="456"/>
    </location>
</feature>
<dbReference type="RefSeq" id="WP_116187825.1">
    <property type="nucleotide sequence ID" value="NZ_QTTN01000003.1"/>
</dbReference>
<evidence type="ECO:0000259" key="2">
    <source>
        <dbReference type="PROSITE" id="PS51272"/>
    </source>
</evidence>
<feature type="domain" description="SLH" evidence="2">
    <location>
        <begin position="461"/>
        <end position="516"/>
    </location>
</feature>
<accession>A0A3D9SLY7</accession>
<dbReference type="AlphaFoldDB" id="A0A3D9SLY7"/>
<sequence length="516" mass="52873">MRTSITNKALTMSLALTLSLGLAAPSIPFAAFSSVSAAAVSTTIDNVTSVTAGSTVSIGGTTSASEVIIKVMNPDGTILFFDIVKASEGRYSASFTVPSDAAVNSNYQVIAGSGSDVATKSFAVIAPPYYPSPPVSTPDTPTNPADSSIIHFEASDIQIPSAGAATLDAKKASAVQATISLPASAVGTIGEKGLQIQLPSGVVTLPGGVLSALAKLAGSDSKANITLQYKRLSNEEAGASVVSAGQAGAGLAPQGEVLELVLGVQLQDGTVNKLSTFSEPVTISLELSAAANPRLSGIYFIGDQGTIEYIGGTLQGNTITAAVSHFSKYGVFSYTKNYADVPSTHWAADVIAELTAKHVVQGMTNTTFGPRADVSRAEFVTMIVRALGLNAKAASPFVDVKAGSWYADAAAAAYENGIVTGSGANKFEPSKLITREELAMIIARVYAKQSGQAGSGTAADLQSFKDASAISSWAKAAVQTVIHEKLMIGSNNSFAPGNHTTRAEAAQVLYNLLFEA</sequence>
<dbReference type="PANTHER" id="PTHR43308:SF5">
    <property type="entry name" value="S-LAYER PROTEIN _ PEPTIDOGLYCAN ENDO-BETA-N-ACETYLGLUCOSAMINIDASE"/>
    <property type="match status" value="1"/>
</dbReference>
<dbReference type="OrthoDB" id="2727970at2"/>
<reference evidence="3 4" key="1">
    <citation type="submission" date="2018-08" db="EMBL/GenBank/DDBJ databases">
        <title>Genomic Encyclopedia of Type Strains, Phase III (KMG-III): the genomes of soil and plant-associated and newly described type strains.</title>
        <authorList>
            <person name="Whitman W."/>
        </authorList>
    </citation>
    <scope>NUCLEOTIDE SEQUENCE [LARGE SCALE GENOMIC DNA]</scope>
    <source>
        <strain evidence="3 4">CGMCC 1.10966</strain>
    </source>
</reference>
<evidence type="ECO:0000313" key="4">
    <source>
        <dbReference type="Proteomes" id="UP000256304"/>
    </source>
</evidence>
<evidence type="ECO:0000256" key="1">
    <source>
        <dbReference type="SAM" id="SignalP"/>
    </source>
</evidence>
<evidence type="ECO:0000313" key="3">
    <source>
        <dbReference type="EMBL" id="REE92915.1"/>
    </source>
</evidence>
<dbReference type="InterPro" id="IPR051465">
    <property type="entry name" value="Cell_Envelope_Struct_Comp"/>
</dbReference>
<gene>
    <name evidence="3" type="ORF">A8990_103222</name>
</gene>
<comment type="caution">
    <text evidence="3">The sequence shown here is derived from an EMBL/GenBank/DDBJ whole genome shotgun (WGS) entry which is preliminary data.</text>
</comment>
<feature type="signal peptide" evidence="1">
    <location>
        <begin position="1"/>
        <end position="30"/>
    </location>
</feature>